<accession>A0A6J4VM64</accession>
<reference evidence="2" key="1">
    <citation type="submission" date="2020-02" db="EMBL/GenBank/DDBJ databases">
        <authorList>
            <person name="Meier V. D."/>
        </authorList>
    </citation>
    <scope>NUCLEOTIDE SEQUENCE</scope>
    <source>
        <strain evidence="2">AVDCRST_MAG59</strain>
    </source>
</reference>
<feature type="compositionally biased region" description="Gly residues" evidence="1">
    <location>
        <begin position="139"/>
        <end position="148"/>
    </location>
</feature>
<feature type="compositionally biased region" description="Basic and acidic residues" evidence="1">
    <location>
        <begin position="79"/>
        <end position="93"/>
    </location>
</feature>
<protein>
    <submittedName>
        <fullName evidence="2">Uncharacterized protein</fullName>
    </submittedName>
</protein>
<dbReference type="AlphaFoldDB" id="A0A6J4VM64"/>
<feature type="compositionally biased region" description="Basic and acidic residues" evidence="1">
    <location>
        <begin position="180"/>
        <end position="192"/>
    </location>
</feature>
<sequence>AHLAILGTRAERAGRRARGSSRSGAGPPAATPPRPRPGGRPRQPRQAGRPPPPPRGDALRPGAGRGGPPPREPVAGADRPARRVARYDRDRPGEAGGDPAAARLPSAGRPDRGCRRDNRGAGNGLLPHRASAVPLLRGDGLGPAGRAGGARRPPPAGGRRRGDRPGRDAARPPRRLGRSPRRERDRVRHEPARPGGRRRAATAAGAPAADPRRPGRTLPNLRRVAGVGRHLRDVRHPRLPDPAPQRRGRPPCDRAGSGGGGPPQVGRAPPGRAPPDGRHRGRDRQDRERI</sequence>
<feature type="region of interest" description="Disordered" evidence="1">
    <location>
        <begin position="1"/>
        <end position="290"/>
    </location>
</feature>
<feature type="compositionally biased region" description="Basic and acidic residues" evidence="1">
    <location>
        <begin position="109"/>
        <end position="119"/>
    </location>
</feature>
<gene>
    <name evidence="2" type="ORF">AVDCRST_MAG59-5023</name>
</gene>
<feature type="non-terminal residue" evidence="2">
    <location>
        <position position="1"/>
    </location>
</feature>
<feature type="compositionally biased region" description="Basic and acidic residues" evidence="1">
    <location>
        <begin position="230"/>
        <end position="239"/>
    </location>
</feature>
<evidence type="ECO:0000256" key="1">
    <source>
        <dbReference type="SAM" id="MobiDB-lite"/>
    </source>
</evidence>
<feature type="non-terminal residue" evidence="2">
    <location>
        <position position="290"/>
    </location>
</feature>
<proteinExistence type="predicted"/>
<organism evidence="2">
    <name type="scientific">uncultured Thermomicrobiales bacterium</name>
    <dbReference type="NCBI Taxonomy" id="1645740"/>
    <lineage>
        <taxon>Bacteria</taxon>
        <taxon>Pseudomonadati</taxon>
        <taxon>Thermomicrobiota</taxon>
        <taxon>Thermomicrobia</taxon>
        <taxon>Thermomicrobiales</taxon>
        <taxon>environmental samples</taxon>
    </lineage>
</organism>
<name>A0A6J4VM64_9BACT</name>
<feature type="compositionally biased region" description="Basic and acidic residues" evidence="1">
    <location>
        <begin position="275"/>
        <end position="290"/>
    </location>
</feature>
<dbReference type="EMBL" id="CADCWF010000357">
    <property type="protein sequence ID" value="CAA9582826.1"/>
    <property type="molecule type" value="Genomic_DNA"/>
</dbReference>
<evidence type="ECO:0000313" key="2">
    <source>
        <dbReference type="EMBL" id="CAA9582826.1"/>
    </source>
</evidence>